<reference evidence="5" key="1">
    <citation type="submission" date="2023-02" db="EMBL/GenBank/DDBJ databases">
        <title>Pathogen: clinical or host-associated sample.</title>
        <authorList>
            <person name="Hergert J."/>
            <person name="Casey R."/>
            <person name="Wagner J."/>
            <person name="Young E.L."/>
            <person name="Oakeson K.F."/>
        </authorList>
    </citation>
    <scope>NUCLEOTIDE SEQUENCE</scope>
    <source>
        <strain evidence="5">2022CK-00830</strain>
    </source>
</reference>
<dbReference type="InterPro" id="IPR003313">
    <property type="entry name" value="AraC-bd"/>
</dbReference>
<dbReference type="PRINTS" id="PR00032">
    <property type="entry name" value="HTHARAC"/>
</dbReference>
<accession>A0AAX3MSQ7</accession>
<dbReference type="PROSITE" id="PS00041">
    <property type="entry name" value="HTH_ARAC_FAMILY_1"/>
    <property type="match status" value="1"/>
</dbReference>
<dbReference type="InterPro" id="IPR037923">
    <property type="entry name" value="HTH-like"/>
</dbReference>
<dbReference type="SUPFAM" id="SSF46689">
    <property type="entry name" value="Homeodomain-like"/>
    <property type="match status" value="2"/>
</dbReference>
<evidence type="ECO:0000256" key="1">
    <source>
        <dbReference type="ARBA" id="ARBA00023015"/>
    </source>
</evidence>
<dbReference type="PANTHER" id="PTHR43280">
    <property type="entry name" value="ARAC-FAMILY TRANSCRIPTIONAL REGULATOR"/>
    <property type="match status" value="1"/>
</dbReference>
<dbReference type="EMBL" id="CP118101">
    <property type="protein sequence ID" value="WDH80398.1"/>
    <property type="molecule type" value="Genomic_DNA"/>
</dbReference>
<dbReference type="Pfam" id="PF02311">
    <property type="entry name" value="AraC_binding"/>
    <property type="match status" value="1"/>
</dbReference>
<dbReference type="InterPro" id="IPR009057">
    <property type="entry name" value="Homeodomain-like_sf"/>
</dbReference>
<dbReference type="InterPro" id="IPR020449">
    <property type="entry name" value="Tscrpt_reg_AraC-type_HTH"/>
</dbReference>
<dbReference type="SUPFAM" id="SSF51215">
    <property type="entry name" value="Regulatory protein AraC"/>
    <property type="match status" value="1"/>
</dbReference>
<protein>
    <submittedName>
        <fullName evidence="5">AraC family transcriptional regulator</fullName>
    </submittedName>
</protein>
<dbReference type="Proteomes" id="UP001220962">
    <property type="component" value="Chromosome"/>
</dbReference>
<keyword evidence="3" id="KW-0804">Transcription</keyword>
<dbReference type="PROSITE" id="PS01124">
    <property type="entry name" value="HTH_ARAC_FAMILY_2"/>
    <property type="match status" value="1"/>
</dbReference>
<dbReference type="Pfam" id="PF12833">
    <property type="entry name" value="HTH_18"/>
    <property type="match status" value="1"/>
</dbReference>
<evidence type="ECO:0000313" key="5">
    <source>
        <dbReference type="EMBL" id="WDH80398.1"/>
    </source>
</evidence>
<feature type="domain" description="HTH araC/xylS-type" evidence="4">
    <location>
        <begin position="191"/>
        <end position="289"/>
    </location>
</feature>
<keyword evidence="1" id="KW-0805">Transcription regulation</keyword>
<proteinExistence type="predicted"/>
<dbReference type="GO" id="GO:0043565">
    <property type="term" value="F:sequence-specific DNA binding"/>
    <property type="evidence" value="ECO:0007669"/>
    <property type="project" value="InterPro"/>
</dbReference>
<name>A0AAX3MSQ7_9BACL</name>
<organism evidence="5 6">
    <name type="scientific">Paenibacillus urinalis</name>
    <dbReference type="NCBI Taxonomy" id="521520"/>
    <lineage>
        <taxon>Bacteria</taxon>
        <taxon>Bacillati</taxon>
        <taxon>Bacillota</taxon>
        <taxon>Bacilli</taxon>
        <taxon>Bacillales</taxon>
        <taxon>Paenibacillaceae</taxon>
        <taxon>Paenibacillus</taxon>
    </lineage>
</organism>
<sequence length="298" mass="34593">MNYLKINGDQPVHFLAAGEFISETEWIHLDRIMGVYELIIGAEEKVYIEEDDTQYEISRGDILLLQPGHRHRGYRASKPGVKFYWFHFDCPKPPQILSSSEMEEESLSIHSEPVLAWTVSDLYLPQYASAPYGDRIHIIVNQILHVANSSYYTKQSVHYLMTSLLIEISELTLQRLAEQNSRVSGGKSHFVKMLEWTKLHAAEPLTVNMIALKFNYHQDSVSRMFKQYTGMGPLAYIHQIRMEKAKGLLTRTSLSIKEVAEESGYPDEKYFMRLFKRTVNMTPTQFRNAYHQTFMNNV</sequence>
<dbReference type="PANTHER" id="PTHR43280:SF2">
    <property type="entry name" value="HTH-TYPE TRANSCRIPTIONAL REGULATOR EXSA"/>
    <property type="match status" value="1"/>
</dbReference>
<evidence type="ECO:0000256" key="3">
    <source>
        <dbReference type="ARBA" id="ARBA00023163"/>
    </source>
</evidence>
<dbReference type="InterPro" id="IPR018060">
    <property type="entry name" value="HTH_AraC"/>
</dbReference>
<keyword evidence="2" id="KW-0238">DNA-binding</keyword>
<dbReference type="Gene3D" id="1.10.10.60">
    <property type="entry name" value="Homeodomain-like"/>
    <property type="match status" value="2"/>
</dbReference>
<dbReference type="InterPro" id="IPR018062">
    <property type="entry name" value="HTH_AraC-typ_CS"/>
</dbReference>
<dbReference type="SMART" id="SM00342">
    <property type="entry name" value="HTH_ARAC"/>
    <property type="match status" value="1"/>
</dbReference>
<evidence type="ECO:0000256" key="2">
    <source>
        <dbReference type="ARBA" id="ARBA00023125"/>
    </source>
</evidence>
<dbReference type="GO" id="GO:0003700">
    <property type="term" value="F:DNA-binding transcription factor activity"/>
    <property type="evidence" value="ECO:0007669"/>
    <property type="project" value="InterPro"/>
</dbReference>
<dbReference type="AlphaFoldDB" id="A0AAX3MSQ7"/>
<evidence type="ECO:0000313" key="6">
    <source>
        <dbReference type="Proteomes" id="UP001220962"/>
    </source>
</evidence>
<gene>
    <name evidence="5" type="ORF">PUW23_12540</name>
</gene>
<evidence type="ECO:0000259" key="4">
    <source>
        <dbReference type="PROSITE" id="PS01124"/>
    </source>
</evidence>
<dbReference type="RefSeq" id="WP_274358670.1">
    <property type="nucleotide sequence ID" value="NZ_CP118101.1"/>
</dbReference>